<evidence type="ECO:0000313" key="11">
    <source>
        <dbReference type="EMBL" id="KAG8068193.1"/>
    </source>
</evidence>
<keyword evidence="3" id="KW-0808">Transferase</keyword>
<keyword evidence="6" id="KW-0833">Ubl conjugation pathway</keyword>
<dbReference type="GO" id="GO:0061630">
    <property type="term" value="F:ubiquitin protein ligase activity"/>
    <property type="evidence" value="ECO:0007669"/>
    <property type="project" value="UniProtKB-EC"/>
</dbReference>
<evidence type="ECO:0000313" key="12">
    <source>
        <dbReference type="Proteomes" id="UP000729402"/>
    </source>
</evidence>
<protein>
    <recommendedName>
        <fullName evidence="2">RING-type E3 ubiquitin transferase</fullName>
        <ecNumber evidence="2">2.3.2.27</ecNumber>
    </recommendedName>
</protein>
<keyword evidence="12" id="KW-1185">Reference proteome</keyword>
<dbReference type="SMART" id="SM00184">
    <property type="entry name" value="RING"/>
    <property type="match status" value="1"/>
</dbReference>
<dbReference type="FunFam" id="3.30.40.10:FF:000022">
    <property type="entry name" value="E3 ubiquitin-protein ligase RING1-like"/>
    <property type="match status" value="1"/>
</dbReference>
<evidence type="ECO:0000256" key="1">
    <source>
        <dbReference type="ARBA" id="ARBA00000900"/>
    </source>
</evidence>
<dbReference type="PANTHER" id="PTHR15710:SF126">
    <property type="entry name" value="RING-TYPE E3 UBIQUITIN TRANSFERASE"/>
    <property type="match status" value="1"/>
</dbReference>
<evidence type="ECO:0000256" key="3">
    <source>
        <dbReference type="ARBA" id="ARBA00022679"/>
    </source>
</evidence>
<feature type="domain" description="RING-type" evidence="10">
    <location>
        <begin position="379"/>
        <end position="420"/>
    </location>
</feature>
<evidence type="ECO:0000256" key="9">
    <source>
        <dbReference type="SAM" id="MobiDB-lite"/>
    </source>
</evidence>
<evidence type="ECO:0000256" key="5">
    <source>
        <dbReference type="ARBA" id="ARBA00022771"/>
    </source>
</evidence>
<evidence type="ECO:0000256" key="7">
    <source>
        <dbReference type="ARBA" id="ARBA00022833"/>
    </source>
</evidence>
<comment type="catalytic activity">
    <reaction evidence="1">
        <text>S-ubiquitinyl-[E2 ubiquitin-conjugating enzyme]-L-cysteine + [acceptor protein]-L-lysine = [E2 ubiquitin-conjugating enzyme]-L-cysteine + N(6)-ubiquitinyl-[acceptor protein]-L-lysine.</text>
        <dbReference type="EC" id="2.3.2.27"/>
    </reaction>
</comment>
<evidence type="ECO:0000256" key="2">
    <source>
        <dbReference type="ARBA" id="ARBA00012483"/>
    </source>
</evidence>
<name>A0A8J5W0P3_ZIZPA</name>
<dbReference type="EMBL" id="JAAALK010000284">
    <property type="protein sequence ID" value="KAG8068193.1"/>
    <property type="molecule type" value="Genomic_DNA"/>
</dbReference>
<reference evidence="11" key="2">
    <citation type="submission" date="2021-02" db="EMBL/GenBank/DDBJ databases">
        <authorList>
            <person name="Kimball J.A."/>
            <person name="Haas M.W."/>
            <person name="Macchietto M."/>
            <person name="Kono T."/>
            <person name="Duquette J."/>
            <person name="Shao M."/>
        </authorList>
    </citation>
    <scope>NUCLEOTIDE SEQUENCE</scope>
    <source>
        <tissue evidence="11">Fresh leaf tissue</tissue>
    </source>
</reference>
<comment type="caution">
    <text evidence="11">The sequence shown here is derived from an EMBL/GenBank/DDBJ whole genome shotgun (WGS) entry which is preliminary data.</text>
</comment>
<dbReference type="InterPro" id="IPR001841">
    <property type="entry name" value="Znf_RING"/>
</dbReference>
<evidence type="ECO:0000256" key="4">
    <source>
        <dbReference type="ARBA" id="ARBA00022723"/>
    </source>
</evidence>
<sequence>MRHSKPLTSSGWFANWSSGSRGSYFLDLLISDMDCQPSQCWLGFFTCSQQLEALARTAILEFHSQGIDVEIRHLELRCNINTVAVKGVCSFFGVLSNDDAEGQPCNLKGRDVCLCFIQPKNKELIETIDNNTQLTSFLEFWKVCSAKPLTLTMPKGVGGVITTDWGSLFHLYGLSLSPLFAPKIFNQKQHHLLTCTPESREMSNRATHWCYVCRRPVQIRGQDAACPSCSDGFVQEIGDMGGTTSTFGIIGPEFDEIPGYRSRMMEAMSVLMRQRMVAMGDERELDDVHGGHGGAGPVLVVGGGNVPAHAGLGVLFRGGGPRVGVERGGGYRGGLEALFEQLQQRRSIRQGPPPASPSAIDSVPVVKIGRRHLHAEPRCPVCQDRFELGAEAREMPCSHLYHAGCIVPWLVQHNSCPVCRHPLPPPGSGGATGSASTASPDARRGDSQGRRGLLPFFWPFGSSSSSSRSHSLPV</sequence>
<accession>A0A8J5W0P3</accession>
<evidence type="ECO:0000256" key="8">
    <source>
        <dbReference type="PROSITE-ProRule" id="PRU00175"/>
    </source>
</evidence>
<proteinExistence type="predicted"/>
<dbReference type="Pfam" id="PF13639">
    <property type="entry name" value="zf-RING_2"/>
    <property type="match status" value="1"/>
</dbReference>
<dbReference type="OrthoDB" id="8062037at2759"/>
<dbReference type="Proteomes" id="UP000729402">
    <property type="component" value="Unassembled WGS sequence"/>
</dbReference>
<dbReference type="Pfam" id="PF14369">
    <property type="entry name" value="Zn_ribbon_19"/>
    <property type="match status" value="1"/>
</dbReference>
<reference evidence="11" key="1">
    <citation type="journal article" date="2021" name="bioRxiv">
        <title>Whole Genome Assembly and Annotation of Northern Wild Rice, Zizania palustris L., Supports a Whole Genome Duplication in the Zizania Genus.</title>
        <authorList>
            <person name="Haas M."/>
            <person name="Kono T."/>
            <person name="Macchietto M."/>
            <person name="Millas R."/>
            <person name="McGilp L."/>
            <person name="Shao M."/>
            <person name="Duquette J."/>
            <person name="Hirsch C.N."/>
            <person name="Kimball J."/>
        </authorList>
    </citation>
    <scope>NUCLEOTIDE SEQUENCE</scope>
    <source>
        <tissue evidence="11">Fresh leaf tissue</tissue>
    </source>
</reference>
<keyword evidence="4" id="KW-0479">Metal-binding</keyword>
<feature type="region of interest" description="Disordered" evidence="9">
    <location>
        <begin position="427"/>
        <end position="450"/>
    </location>
</feature>
<dbReference type="GO" id="GO:0005737">
    <property type="term" value="C:cytoplasm"/>
    <property type="evidence" value="ECO:0007669"/>
    <property type="project" value="TreeGrafter"/>
</dbReference>
<dbReference type="PROSITE" id="PS50089">
    <property type="entry name" value="ZF_RING_2"/>
    <property type="match status" value="1"/>
</dbReference>
<gene>
    <name evidence="11" type="ORF">GUJ93_ZPchr0005g14549</name>
</gene>
<dbReference type="EC" id="2.3.2.27" evidence="2"/>
<evidence type="ECO:0000259" key="10">
    <source>
        <dbReference type="PROSITE" id="PS50089"/>
    </source>
</evidence>
<keyword evidence="5 8" id="KW-0863">Zinc-finger</keyword>
<dbReference type="GO" id="GO:0008270">
    <property type="term" value="F:zinc ion binding"/>
    <property type="evidence" value="ECO:0007669"/>
    <property type="project" value="UniProtKB-KW"/>
</dbReference>
<dbReference type="InterPro" id="IPR039525">
    <property type="entry name" value="RNF126-like_zinc-ribbon"/>
</dbReference>
<evidence type="ECO:0000256" key="6">
    <source>
        <dbReference type="ARBA" id="ARBA00022786"/>
    </source>
</evidence>
<organism evidence="11 12">
    <name type="scientific">Zizania palustris</name>
    <name type="common">Northern wild rice</name>
    <dbReference type="NCBI Taxonomy" id="103762"/>
    <lineage>
        <taxon>Eukaryota</taxon>
        <taxon>Viridiplantae</taxon>
        <taxon>Streptophyta</taxon>
        <taxon>Embryophyta</taxon>
        <taxon>Tracheophyta</taxon>
        <taxon>Spermatophyta</taxon>
        <taxon>Magnoliopsida</taxon>
        <taxon>Liliopsida</taxon>
        <taxon>Poales</taxon>
        <taxon>Poaceae</taxon>
        <taxon>BOP clade</taxon>
        <taxon>Oryzoideae</taxon>
        <taxon>Oryzeae</taxon>
        <taxon>Zizaniinae</taxon>
        <taxon>Zizania</taxon>
    </lineage>
</organism>
<dbReference type="GO" id="GO:0016567">
    <property type="term" value="P:protein ubiquitination"/>
    <property type="evidence" value="ECO:0007669"/>
    <property type="project" value="TreeGrafter"/>
</dbReference>
<dbReference type="PANTHER" id="PTHR15710">
    <property type="entry name" value="E3 UBIQUITIN-PROTEIN LIGASE PRAJA"/>
    <property type="match status" value="1"/>
</dbReference>
<keyword evidence="7" id="KW-0862">Zinc</keyword>
<dbReference type="AlphaFoldDB" id="A0A8J5W0P3"/>